<dbReference type="PROSITE" id="PS50880">
    <property type="entry name" value="TOPRIM"/>
    <property type="match status" value="1"/>
</dbReference>
<feature type="domain" description="Topo IA-type catalytic" evidence="10">
    <location>
        <begin position="169"/>
        <end position="649"/>
    </location>
</feature>
<dbReference type="InterPro" id="IPR013497">
    <property type="entry name" value="Topo_IA_cen"/>
</dbReference>
<evidence type="ECO:0000256" key="7">
    <source>
        <dbReference type="RuleBase" id="RU362092"/>
    </source>
</evidence>
<dbReference type="PANTHER" id="PTHR11390:SF21">
    <property type="entry name" value="DNA TOPOISOMERASE 3-ALPHA"/>
    <property type="match status" value="1"/>
</dbReference>
<dbReference type="InterPro" id="IPR013826">
    <property type="entry name" value="Topo_IA_cen_sub3"/>
</dbReference>
<evidence type="ECO:0000256" key="1">
    <source>
        <dbReference type="ARBA" id="ARBA00000213"/>
    </source>
</evidence>
<keyword evidence="4 7" id="KW-0799">Topoisomerase</keyword>
<dbReference type="InterPro" id="IPR003601">
    <property type="entry name" value="Topo_IA_2"/>
</dbReference>
<dbReference type="SMART" id="SM00493">
    <property type="entry name" value="TOPRIM"/>
    <property type="match status" value="1"/>
</dbReference>
<comment type="similarity">
    <text evidence="2 7">Belongs to the type IA topoisomerase family.</text>
</comment>
<evidence type="ECO:0000256" key="6">
    <source>
        <dbReference type="ARBA" id="ARBA00023235"/>
    </source>
</evidence>
<keyword evidence="5 7" id="KW-0238">DNA-binding</keyword>
<evidence type="ECO:0000313" key="11">
    <source>
        <dbReference type="EMBL" id="KAL2059148.1"/>
    </source>
</evidence>
<proteinExistence type="inferred from homology"/>
<dbReference type="SMART" id="SM00437">
    <property type="entry name" value="TOP1Ac"/>
    <property type="match status" value="1"/>
</dbReference>
<evidence type="ECO:0000259" key="10">
    <source>
        <dbReference type="PROSITE" id="PS52039"/>
    </source>
</evidence>
<reference evidence="11 12" key="1">
    <citation type="submission" date="2024-09" db="EMBL/GenBank/DDBJ databases">
        <title>Rethinking Asexuality: The Enigmatic Case of Functional Sexual Genes in Lepraria (Stereocaulaceae).</title>
        <authorList>
            <person name="Doellman M."/>
            <person name="Sun Y."/>
            <person name="Barcenas-Pena A."/>
            <person name="Lumbsch H.T."/>
            <person name="Grewe F."/>
        </authorList>
    </citation>
    <scope>NUCLEOTIDE SEQUENCE [LARGE SCALE GENOMIC DNA]</scope>
    <source>
        <strain evidence="11 12">Grewe 0041</strain>
    </source>
</reference>
<accession>A0ABR4BN53</accession>
<gene>
    <name evidence="11" type="ORF">ABVK25_000440</name>
</gene>
<evidence type="ECO:0000256" key="4">
    <source>
        <dbReference type="ARBA" id="ARBA00023029"/>
    </source>
</evidence>
<comment type="catalytic activity">
    <reaction evidence="1 7">
        <text>ATP-independent breakage of single-stranded DNA, followed by passage and rejoining.</text>
        <dbReference type="EC" id="5.6.2.1"/>
    </reaction>
</comment>
<dbReference type="EMBL" id="JBHFEH010000001">
    <property type="protein sequence ID" value="KAL2059148.1"/>
    <property type="molecule type" value="Genomic_DNA"/>
</dbReference>
<feature type="domain" description="Toprim" evidence="9">
    <location>
        <begin position="4"/>
        <end position="152"/>
    </location>
</feature>
<dbReference type="InterPro" id="IPR034144">
    <property type="entry name" value="TOPRIM_TopoIII"/>
</dbReference>
<feature type="compositionally biased region" description="Gly residues" evidence="8">
    <location>
        <begin position="574"/>
        <end position="585"/>
    </location>
</feature>
<dbReference type="CDD" id="cd00186">
    <property type="entry name" value="TOP1Ac"/>
    <property type="match status" value="1"/>
</dbReference>
<dbReference type="InterPro" id="IPR000380">
    <property type="entry name" value="Topo_IA"/>
</dbReference>
<dbReference type="SUPFAM" id="SSF56712">
    <property type="entry name" value="Prokaryotic type I DNA topoisomerase"/>
    <property type="match status" value="1"/>
</dbReference>
<dbReference type="InterPro" id="IPR003602">
    <property type="entry name" value="Topo_IA_DNA-bd_dom"/>
</dbReference>
<dbReference type="InterPro" id="IPR006171">
    <property type="entry name" value="TOPRIM_dom"/>
</dbReference>
<evidence type="ECO:0000256" key="2">
    <source>
        <dbReference type="ARBA" id="ARBA00009446"/>
    </source>
</evidence>
<dbReference type="Gene3D" id="1.10.460.10">
    <property type="entry name" value="Topoisomerase I, domain 2"/>
    <property type="match status" value="2"/>
</dbReference>
<dbReference type="Gene3D" id="1.10.290.10">
    <property type="entry name" value="Topoisomerase I, domain 4"/>
    <property type="match status" value="1"/>
</dbReference>
<keyword evidence="12" id="KW-1185">Reference proteome</keyword>
<evidence type="ECO:0000259" key="9">
    <source>
        <dbReference type="PROSITE" id="PS50880"/>
    </source>
</evidence>
<dbReference type="PANTHER" id="PTHR11390">
    <property type="entry name" value="PROKARYOTIC DNA TOPOISOMERASE"/>
    <property type="match status" value="1"/>
</dbReference>
<dbReference type="Proteomes" id="UP001590951">
    <property type="component" value="Unassembled WGS sequence"/>
</dbReference>
<comment type="function">
    <text evidence="7">Introduces a single-strand break via transesterification at a target site in duplex DNA. Releases the supercoiling and torsional tension of DNA introduced during the DNA replication and transcription by transiently cleaving and rejoining one strand of the DNA duplex. The scissile phosphodiester is attacked by the catalytic tyrosine of the enzyme, resulting in the formation of a DNA-(5'-phosphotyrosyl)-enzyme intermediate and the expulsion of a 3'-OH DNA strand.</text>
</comment>
<dbReference type="Pfam" id="PF01131">
    <property type="entry name" value="Topoisom_bac"/>
    <property type="match status" value="2"/>
</dbReference>
<dbReference type="InterPro" id="IPR013824">
    <property type="entry name" value="Topo_IA_cen_sub1"/>
</dbReference>
<dbReference type="InterPro" id="IPR023405">
    <property type="entry name" value="Topo_IA_core_domain"/>
</dbReference>
<feature type="region of interest" description="Disordered" evidence="8">
    <location>
        <begin position="543"/>
        <end position="586"/>
    </location>
</feature>
<name>A0ABR4BN53_9LECA</name>
<evidence type="ECO:0000256" key="8">
    <source>
        <dbReference type="SAM" id="MobiDB-lite"/>
    </source>
</evidence>
<dbReference type="CDD" id="cd03362">
    <property type="entry name" value="TOPRIM_TopoIA_TopoIII"/>
    <property type="match status" value="1"/>
</dbReference>
<dbReference type="SMART" id="SM00436">
    <property type="entry name" value="TOP1Bc"/>
    <property type="match status" value="1"/>
</dbReference>
<keyword evidence="6 7" id="KW-0413">Isomerase</keyword>
<dbReference type="PRINTS" id="PR00417">
    <property type="entry name" value="PRTPISMRASEI"/>
</dbReference>
<dbReference type="Gene3D" id="3.40.50.140">
    <property type="match status" value="1"/>
</dbReference>
<dbReference type="EC" id="5.6.2.1" evidence="3 7"/>
<organism evidence="11 12">
    <name type="scientific">Lepraria finkii</name>
    <dbReference type="NCBI Taxonomy" id="1340010"/>
    <lineage>
        <taxon>Eukaryota</taxon>
        <taxon>Fungi</taxon>
        <taxon>Dikarya</taxon>
        <taxon>Ascomycota</taxon>
        <taxon>Pezizomycotina</taxon>
        <taxon>Lecanoromycetes</taxon>
        <taxon>OSLEUM clade</taxon>
        <taxon>Lecanoromycetidae</taxon>
        <taxon>Lecanorales</taxon>
        <taxon>Lecanorineae</taxon>
        <taxon>Stereocaulaceae</taxon>
        <taxon>Lepraria</taxon>
    </lineage>
</organism>
<comment type="caution">
    <text evidence="11">The sequence shown here is derived from an EMBL/GenBank/DDBJ whole genome shotgun (WGS) entry which is preliminary data.</text>
</comment>
<evidence type="ECO:0000313" key="12">
    <source>
        <dbReference type="Proteomes" id="UP001590951"/>
    </source>
</evidence>
<dbReference type="PROSITE" id="PS52039">
    <property type="entry name" value="TOPO_IA_2"/>
    <property type="match status" value="1"/>
</dbReference>
<dbReference type="Pfam" id="PF01751">
    <property type="entry name" value="Toprim"/>
    <property type="match status" value="1"/>
</dbReference>
<evidence type="ECO:0000256" key="3">
    <source>
        <dbReference type="ARBA" id="ARBA00012891"/>
    </source>
</evidence>
<protein>
    <recommendedName>
        <fullName evidence="3 7">DNA topoisomerase</fullName>
        <ecNumber evidence="3 7">5.6.2.1</ecNumber>
    </recommendedName>
</protein>
<evidence type="ECO:0000256" key="5">
    <source>
        <dbReference type="ARBA" id="ARBA00023125"/>
    </source>
</evidence>
<sequence length="672" mass="75127">MSRKILCVAEKPSIAKSVAQHLSGGQFNTHSIRDNAFIKNYEFDFNFSPPWGQCSVIMTSVVGHLTGLEFAQEYRKWNACAPGQLFDAPVETGVDKDKKAIAANITSQAKCARALFIWTDCDREGEHIGSEVRQAAFEGNRTIEVKRAQFSNTERAHIIGAAQNPINLDDRQVNAVAARIELDLRLGAAFTRFQTLTLQTMGGDLQDRIISYGSCQFPTLGFVVDRYFAVQKFVPEKFWGIKVTHNRKDMEVTFSWRRHRLFDRASVVIMFERCLTARIAKVTKLQKKPTSKWRPLPLTTVELQKLGSMYLRIDSQRVMRVILHIKPLCPLFMVHQIAEELYNKGWISYPRTETDTFDKSMDLKRLIEKQGQDQAWGGYALTLLREGFKQPRGGRHNDQAHPPIHPVNYVAPGSLADDERRVYEFVVRRFLACCSEDAKGESTTVEIQYGDEAFSANGLIVLERNFLDVYPYEKWTSSQPLPKFSLNESFEPAEANITEGETTAPGYLTEPELISLMDANGIGTDATMAEHIAKIKEREYVMTQPRAGSAQTNGTTSRGGRGGRGGRGRSRGGSSAGGGGGGGGSVQQFIPTTLGVALIEGYNGVGLETSLGKPFLRKEMEIKMKEICAGTKSRNDFLHETLEQYREVFVRTQQQAGVLKAACRKYVFGDQP</sequence>